<comment type="caution">
    <text evidence="2">The sequence shown here is derived from an EMBL/GenBank/DDBJ whole genome shotgun (WGS) entry which is preliminary data.</text>
</comment>
<protein>
    <submittedName>
        <fullName evidence="2">Uncharacterized protein</fullName>
    </submittedName>
</protein>
<feature type="region of interest" description="Disordered" evidence="1">
    <location>
        <begin position="17"/>
        <end position="53"/>
    </location>
</feature>
<dbReference type="Proteomes" id="UP000324222">
    <property type="component" value="Unassembled WGS sequence"/>
</dbReference>
<gene>
    <name evidence="2" type="ORF">E2C01_000557</name>
</gene>
<organism evidence="2 3">
    <name type="scientific">Portunus trituberculatus</name>
    <name type="common">Swimming crab</name>
    <name type="synonym">Neptunus trituberculatus</name>
    <dbReference type="NCBI Taxonomy" id="210409"/>
    <lineage>
        <taxon>Eukaryota</taxon>
        <taxon>Metazoa</taxon>
        <taxon>Ecdysozoa</taxon>
        <taxon>Arthropoda</taxon>
        <taxon>Crustacea</taxon>
        <taxon>Multicrustacea</taxon>
        <taxon>Malacostraca</taxon>
        <taxon>Eumalacostraca</taxon>
        <taxon>Eucarida</taxon>
        <taxon>Decapoda</taxon>
        <taxon>Pleocyemata</taxon>
        <taxon>Brachyura</taxon>
        <taxon>Eubrachyura</taxon>
        <taxon>Portunoidea</taxon>
        <taxon>Portunidae</taxon>
        <taxon>Portuninae</taxon>
        <taxon>Portunus</taxon>
    </lineage>
</organism>
<reference evidence="2 3" key="1">
    <citation type="submission" date="2019-05" db="EMBL/GenBank/DDBJ databases">
        <title>Another draft genome of Portunus trituberculatus and its Hox gene families provides insights of decapod evolution.</title>
        <authorList>
            <person name="Jeong J.-H."/>
            <person name="Song I."/>
            <person name="Kim S."/>
            <person name="Choi T."/>
            <person name="Kim D."/>
            <person name="Ryu S."/>
            <person name="Kim W."/>
        </authorList>
    </citation>
    <scope>NUCLEOTIDE SEQUENCE [LARGE SCALE GENOMIC DNA]</scope>
    <source>
        <tissue evidence="2">Muscle</tissue>
    </source>
</reference>
<dbReference type="EMBL" id="VSRR010000013">
    <property type="protein sequence ID" value="MPC07989.1"/>
    <property type="molecule type" value="Genomic_DNA"/>
</dbReference>
<evidence type="ECO:0000313" key="2">
    <source>
        <dbReference type="EMBL" id="MPC07989.1"/>
    </source>
</evidence>
<keyword evidence="3" id="KW-1185">Reference proteome</keyword>
<evidence type="ECO:0000313" key="3">
    <source>
        <dbReference type="Proteomes" id="UP000324222"/>
    </source>
</evidence>
<evidence type="ECO:0000256" key="1">
    <source>
        <dbReference type="SAM" id="MobiDB-lite"/>
    </source>
</evidence>
<sequence>MAASMWSVPSRAGHTNLAVAATRPSHPALASSRPPALHDSTRGPATEVTPASPCAAVGGGQSCVAYLWSEII</sequence>
<dbReference type="AlphaFoldDB" id="A0A5B7CEN7"/>
<name>A0A5B7CEN7_PORTR</name>
<proteinExistence type="predicted"/>
<accession>A0A5B7CEN7</accession>